<dbReference type="InterPro" id="IPR038594">
    <property type="entry name" value="SepF-like_sf"/>
</dbReference>
<evidence type="ECO:0000256" key="1">
    <source>
        <dbReference type="ARBA" id="ARBA00022618"/>
    </source>
</evidence>
<reference evidence="7 9" key="1">
    <citation type="journal article" date="2012" name="Int. J. Syst. Evol. Microbiol.">
        <title>Characterization of Tetragenococcus strains from sugar thick juice reveals a novel species, Tetragenococcus osmophilus sp. nov., and divides Tetragenococcus halophilus into two subspecies, T. halophilus subsp. halophilus subsp. nov. and T. halophilus subsp. flandriensis subsp. nov.</title>
        <authorList>
            <person name="Juste A."/>
            <person name="Van Trappen S."/>
            <person name="Verreth C."/>
            <person name="Cleenwerck I."/>
            <person name="De Vos P."/>
            <person name="Lievens B."/>
            <person name="Willems K.A."/>
        </authorList>
    </citation>
    <scope>NUCLEOTIDE SEQUENCE [LARGE SCALE GENOMIC DNA]</scope>
    <source>
        <strain evidence="7 9">JCM 31126</strain>
    </source>
</reference>
<comment type="subcellular location">
    <subcellularLocation>
        <location evidence="5">Cytoplasm</location>
    </subcellularLocation>
    <text evidence="5">Localizes to the division site, in a FtsZ-dependent manner.</text>
</comment>
<keyword evidence="3 5" id="KW-0131">Cell cycle</keyword>
<protein>
    <recommendedName>
        <fullName evidence="5">Cell division protein SepF</fullName>
    </recommendedName>
</protein>
<evidence type="ECO:0000313" key="10">
    <source>
        <dbReference type="Proteomes" id="UP001157039"/>
    </source>
</evidence>
<reference evidence="8" key="4">
    <citation type="submission" date="2023-02" db="EMBL/GenBank/DDBJ databases">
        <authorList>
            <person name="Sun Q."/>
            <person name="Mori K."/>
        </authorList>
    </citation>
    <scope>NUCLEOTIDE SEQUENCE</scope>
    <source>
        <strain evidence="8">NBRC 114545</strain>
    </source>
</reference>
<feature type="compositionally biased region" description="Basic and acidic residues" evidence="6">
    <location>
        <begin position="83"/>
        <end position="95"/>
    </location>
</feature>
<name>A0AA37XLM7_9ENTE</name>
<dbReference type="InterPro" id="IPR023052">
    <property type="entry name" value="Cell_div_SepF"/>
</dbReference>
<sequence length="214" mass="24111">MSFMERVSTFFGLEDEEYTGNEQTKQTQKVATQPAQQNRTAKKSAPSQKKNPQAQVSNAKTSVRKPVYEKTQSSKQPLQNTKHTSENKRPNEQRVRQQAPTPNRSENNVVAMKANQPKQTQQNQSGKIMIIEPRAYAEAMTVAKHVIGGQSVLVNFRLIEETQARRIVDFLTGTVYAEDGDIKRVADEIFLCTPKEVEIDGTAQSLVENNLFDL</sequence>
<dbReference type="EMBL" id="CP027783">
    <property type="protein sequence ID" value="AYW48200.1"/>
    <property type="molecule type" value="Genomic_DNA"/>
</dbReference>
<feature type="region of interest" description="Disordered" evidence="6">
    <location>
        <begin position="1"/>
        <end position="125"/>
    </location>
</feature>
<dbReference type="Pfam" id="PF04472">
    <property type="entry name" value="SepF"/>
    <property type="match status" value="1"/>
</dbReference>
<dbReference type="HAMAP" id="MF_01197">
    <property type="entry name" value="SepF"/>
    <property type="match status" value="1"/>
</dbReference>
<evidence type="ECO:0000256" key="4">
    <source>
        <dbReference type="ARBA" id="ARBA00044936"/>
    </source>
</evidence>
<keyword evidence="9" id="KW-1185">Reference proteome</keyword>
<feature type="compositionally biased region" description="Polar residues" evidence="6">
    <location>
        <begin position="70"/>
        <end position="82"/>
    </location>
</feature>
<dbReference type="RefSeq" id="WP_123935905.1">
    <property type="nucleotide sequence ID" value="NZ_BSUW01000001.1"/>
</dbReference>
<dbReference type="PANTHER" id="PTHR35798:SF1">
    <property type="entry name" value="CELL DIVISION PROTEIN SEPF"/>
    <property type="match status" value="1"/>
</dbReference>
<keyword evidence="1 5" id="KW-0132">Cell division</keyword>
<dbReference type="EMBL" id="BSUW01000001">
    <property type="protein sequence ID" value="GMA72124.1"/>
    <property type="molecule type" value="Genomic_DNA"/>
</dbReference>
<keyword evidence="5" id="KW-0963">Cytoplasm</keyword>
<organism evidence="8 10">
    <name type="scientific">Tetragenococcus osmophilus</name>
    <dbReference type="NCBI Taxonomy" id="526944"/>
    <lineage>
        <taxon>Bacteria</taxon>
        <taxon>Bacillati</taxon>
        <taxon>Bacillota</taxon>
        <taxon>Bacilli</taxon>
        <taxon>Lactobacillales</taxon>
        <taxon>Enterococcaceae</taxon>
        <taxon>Tetragenococcus</taxon>
    </lineage>
</organism>
<dbReference type="PANTHER" id="PTHR35798">
    <property type="entry name" value="CELL DIVISION PROTEIN SEPF"/>
    <property type="match status" value="1"/>
</dbReference>
<reference evidence="8 10" key="2">
    <citation type="journal article" date="2014" name="Int. J. Syst. Evol. Microbiol.">
        <title>Complete genome sequence of Corynebacterium casei LMG S-19264T (=DSM 44701T), isolated from a smear-ripened cheese.</title>
        <authorList>
            <consortium name="US DOE Joint Genome Institute (JGI-PGF)"/>
            <person name="Walter F."/>
            <person name="Albersmeier A."/>
            <person name="Kalinowski J."/>
            <person name="Ruckert C."/>
        </authorList>
    </citation>
    <scope>NUCLEOTIDE SEQUENCE [LARGE SCALE GENOMIC DNA]</scope>
    <source>
        <strain evidence="8 10">NBRC 114545</strain>
    </source>
</reference>
<dbReference type="Proteomes" id="UP000268310">
    <property type="component" value="Chromosome"/>
</dbReference>
<evidence type="ECO:0000313" key="9">
    <source>
        <dbReference type="Proteomes" id="UP000268310"/>
    </source>
</evidence>
<evidence type="ECO:0000256" key="6">
    <source>
        <dbReference type="SAM" id="MobiDB-lite"/>
    </source>
</evidence>
<dbReference type="GO" id="GO:0043093">
    <property type="term" value="P:FtsZ-dependent cytokinesis"/>
    <property type="evidence" value="ECO:0007669"/>
    <property type="project" value="UniProtKB-UniRule"/>
</dbReference>
<evidence type="ECO:0000256" key="2">
    <source>
        <dbReference type="ARBA" id="ARBA00023210"/>
    </source>
</evidence>
<comment type="function">
    <text evidence="4 5">Cell division protein that is part of the divisome complex and is recruited early to the Z-ring. Probably stimulates Z-ring formation, perhaps through the cross-linking of FtsZ protofilaments. Its function overlaps with FtsA.</text>
</comment>
<feature type="compositionally biased region" description="Polar residues" evidence="6">
    <location>
        <begin position="96"/>
        <end position="108"/>
    </location>
</feature>
<dbReference type="AlphaFoldDB" id="A0AA37XLM7"/>
<dbReference type="GO" id="GO:0005737">
    <property type="term" value="C:cytoplasm"/>
    <property type="evidence" value="ECO:0007669"/>
    <property type="project" value="UniProtKB-SubCell"/>
</dbReference>
<comment type="subunit">
    <text evidence="5">Homodimer. Interacts with FtsZ.</text>
</comment>
<accession>A0AA37XLM7</accession>
<feature type="compositionally biased region" description="Polar residues" evidence="6">
    <location>
        <begin position="20"/>
        <end position="61"/>
    </location>
</feature>
<proteinExistence type="inferred from homology"/>
<dbReference type="Proteomes" id="UP001157039">
    <property type="component" value="Unassembled WGS sequence"/>
</dbReference>
<dbReference type="KEGG" id="too:C7K38_07310"/>
<evidence type="ECO:0000256" key="3">
    <source>
        <dbReference type="ARBA" id="ARBA00023306"/>
    </source>
</evidence>
<evidence type="ECO:0000313" key="7">
    <source>
        <dbReference type="EMBL" id="AYW48200.1"/>
    </source>
</evidence>
<evidence type="ECO:0000256" key="5">
    <source>
        <dbReference type="HAMAP-Rule" id="MF_01197"/>
    </source>
</evidence>
<reference evidence="7" key="3">
    <citation type="submission" date="2018-03" db="EMBL/GenBank/DDBJ databases">
        <authorList>
            <person name="Jeon C.O."/>
        </authorList>
    </citation>
    <scope>NUCLEOTIDE SEQUENCE</scope>
    <source>
        <strain evidence="7">JCM 31126</strain>
    </source>
</reference>
<feature type="compositionally biased region" description="Polar residues" evidence="6">
    <location>
        <begin position="116"/>
        <end position="125"/>
    </location>
</feature>
<keyword evidence="2 5" id="KW-0717">Septation</keyword>
<comment type="similarity">
    <text evidence="5">Belongs to the SepF family.</text>
</comment>
<dbReference type="InterPro" id="IPR007561">
    <property type="entry name" value="Cell_div_SepF/SepF-rel"/>
</dbReference>
<evidence type="ECO:0000313" key="8">
    <source>
        <dbReference type="EMBL" id="GMA72124.1"/>
    </source>
</evidence>
<dbReference type="GO" id="GO:0000917">
    <property type="term" value="P:division septum assembly"/>
    <property type="evidence" value="ECO:0007669"/>
    <property type="project" value="UniProtKB-KW"/>
</dbReference>
<gene>
    <name evidence="5 8" type="primary">sepF</name>
    <name evidence="7" type="ORF">C7K38_07310</name>
    <name evidence="8" type="ORF">GCM10025885_11730</name>
</gene>
<dbReference type="Gene3D" id="3.30.110.150">
    <property type="entry name" value="SepF-like protein"/>
    <property type="match status" value="1"/>
</dbReference>